<dbReference type="EMBL" id="OANU01000011">
    <property type="protein sequence ID" value="SNX47632.1"/>
    <property type="molecule type" value="Genomic_DNA"/>
</dbReference>
<keyword evidence="1" id="KW-0732">Signal</keyword>
<accession>A0A240EG32</accession>
<dbReference type="PROSITE" id="PS50206">
    <property type="entry name" value="RHODANESE_3"/>
    <property type="match status" value="1"/>
</dbReference>
<dbReference type="Gene3D" id="3.40.250.10">
    <property type="entry name" value="Rhodanese-like domain"/>
    <property type="match status" value="1"/>
</dbReference>
<dbReference type="GO" id="GO:0004792">
    <property type="term" value="F:thiosulfate-cyanide sulfurtransferase activity"/>
    <property type="evidence" value="ECO:0007669"/>
    <property type="project" value="UniProtKB-EC"/>
</dbReference>
<dbReference type="InterPro" id="IPR036873">
    <property type="entry name" value="Rhodanese-like_dom_sf"/>
</dbReference>
<feature type="domain" description="Rhodanese" evidence="2">
    <location>
        <begin position="32"/>
        <end position="115"/>
    </location>
</feature>
<protein>
    <submittedName>
        <fullName evidence="3">Thiosulfate sulfurtransferase PspE</fullName>
        <ecNumber evidence="3">2.8.1.1</ecNumber>
    </submittedName>
</protein>
<keyword evidence="4" id="KW-1185">Reference proteome</keyword>
<dbReference type="Pfam" id="PF00581">
    <property type="entry name" value="Rhodanese"/>
    <property type="match status" value="1"/>
</dbReference>
<evidence type="ECO:0000313" key="4">
    <source>
        <dbReference type="Proteomes" id="UP000219336"/>
    </source>
</evidence>
<dbReference type="FunFam" id="3.40.250.10:FF:000049">
    <property type="entry name" value="Phage shock protein E"/>
    <property type="match status" value="1"/>
</dbReference>
<dbReference type="AlphaFoldDB" id="A0A240EG32"/>
<dbReference type="RefSeq" id="WP_096992884.1">
    <property type="nucleotide sequence ID" value="NZ_JBHSII010000001.1"/>
</dbReference>
<keyword evidence="3" id="KW-0808">Transferase</keyword>
<dbReference type="SUPFAM" id="SSF52821">
    <property type="entry name" value="Rhodanese/Cell cycle control phosphatase"/>
    <property type="match status" value="1"/>
</dbReference>
<dbReference type="PANTHER" id="PTHR43031:SF1">
    <property type="entry name" value="PYRIDINE NUCLEOTIDE-DISULPHIDE OXIDOREDUCTASE"/>
    <property type="match status" value="1"/>
</dbReference>
<sequence>MKKLLPLSVLCVALITGNVMASERAEQGWQMIEQGALLVDVRTPAEFADGHLASAKNYPLSDIDKYFAHIDKSTPIVVYCRSGNRSGKALDYLTSIGFSHVHNAGGFEEMREQKSAQ</sequence>
<gene>
    <name evidence="3" type="primary">pspE</name>
    <name evidence="3" type="ORF">VTH8203_01247</name>
</gene>
<dbReference type="InterPro" id="IPR001763">
    <property type="entry name" value="Rhodanese-like_dom"/>
</dbReference>
<evidence type="ECO:0000256" key="1">
    <source>
        <dbReference type="SAM" id="SignalP"/>
    </source>
</evidence>
<dbReference type="InterPro" id="IPR050229">
    <property type="entry name" value="GlpE_sulfurtransferase"/>
</dbReference>
<dbReference type="OrthoDB" id="9814704at2"/>
<evidence type="ECO:0000313" key="3">
    <source>
        <dbReference type="EMBL" id="SNX47632.1"/>
    </source>
</evidence>
<dbReference type="CDD" id="cd00158">
    <property type="entry name" value="RHOD"/>
    <property type="match status" value="1"/>
</dbReference>
<organism evidence="3 4">
    <name type="scientific">Vibrio thalassae</name>
    <dbReference type="NCBI Taxonomy" id="1243014"/>
    <lineage>
        <taxon>Bacteria</taxon>
        <taxon>Pseudomonadati</taxon>
        <taxon>Pseudomonadota</taxon>
        <taxon>Gammaproteobacteria</taxon>
        <taxon>Vibrionales</taxon>
        <taxon>Vibrionaceae</taxon>
        <taxon>Vibrio</taxon>
    </lineage>
</organism>
<dbReference type="Proteomes" id="UP000219336">
    <property type="component" value="Unassembled WGS sequence"/>
</dbReference>
<feature type="signal peptide" evidence="1">
    <location>
        <begin position="1"/>
        <end position="21"/>
    </location>
</feature>
<evidence type="ECO:0000259" key="2">
    <source>
        <dbReference type="PROSITE" id="PS50206"/>
    </source>
</evidence>
<dbReference type="SMART" id="SM00450">
    <property type="entry name" value="RHOD"/>
    <property type="match status" value="1"/>
</dbReference>
<dbReference type="PANTHER" id="PTHR43031">
    <property type="entry name" value="FAD-DEPENDENT OXIDOREDUCTASE"/>
    <property type="match status" value="1"/>
</dbReference>
<feature type="chain" id="PRO_5012624991" evidence="1">
    <location>
        <begin position="22"/>
        <end position="117"/>
    </location>
</feature>
<proteinExistence type="predicted"/>
<reference evidence="4" key="1">
    <citation type="submission" date="2016-06" db="EMBL/GenBank/DDBJ databases">
        <authorList>
            <person name="Rodrigo-Torres L."/>
            <person name="Arahal R.D."/>
            <person name="Lucena T."/>
        </authorList>
    </citation>
    <scope>NUCLEOTIDE SEQUENCE [LARGE SCALE GENOMIC DNA]</scope>
    <source>
        <strain evidence="4">CECT8203</strain>
    </source>
</reference>
<name>A0A240EG32_9VIBR</name>
<dbReference type="EC" id="2.8.1.1" evidence="3"/>